<evidence type="ECO:0000313" key="2">
    <source>
        <dbReference type="Proteomes" id="UP000566819"/>
    </source>
</evidence>
<dbReference type="SUPFAM" id="SSF48113">
    <property type="entry name" value="Heme-dependent peroxidases"/>
    <property type="match status" value="1"/>
</dbReference>
<dbReference type="GO" id="GO:0004601">
    <property type="term" value="F:peroxidase activity"/>
    <property type="evidence" value="ECO:0007669"/>
    <property type="project" value="InterPro"/>
</dbReference>
<dbReference type="GO" id="GO:0006979">
    <property type="term" value="P:response to oxidative stress"/>
    <property type="evidence" value="ECO:0007669"/>
    <property type="project" value="InterPro"/>
</dbReference>
<comment type="caution">
    <text evidence="1">The sequence shown here is derived from an EMBL/GenBank/DDBJ whole genome shotgun (WGS) entry which is preliminary data.</text>
</comment>
<dbReference type="OrthoDB" id="5985073at2759"/>
<dbReference type="InterPro" id="IPR010255">
    <property type="entry name" value="Haem_peroxidase_sf"/>
</dbReference>
<keyword evidence="2" id="KW-1185">Reference proteome</keyword>
<dbReference type="Proteomes" id="UP000566819">
    <property type="component" value="Unassembled WGS sequence"/>
</dbReference>
<accession>A0A8H4R9K1</accession>
<organism evidence="1 2">
    <name type="scientific">Cudoniella acicularis</name>
    <dbReference type="NCBI Taxonomy" id="354080"/>
    <lineage>
        <taxon>Eukaryota</taxon>
        <taxon>Fungi</taxon>
        <taxon>Dikarya</taxon>
        <taxon>Ascomycota</taxon>
        <taxon>Pezizomycotina</taxon>
        <taxon>Leotiomycetes</taxon>
        <taxon>Helotiales</taxon>
        <taxon>Tricladiaceae</taxon>
        <taxon>Cudoniella</taxon>
    </lineage>
</organism>
<name>A0A8H4R9K1_9HELO</name>
<dbReference type="GO" id="GO:0020037">
    <property type="term" value="F:heme binding"/>
    <property type="evidence" value="ECO:0007669"/>
    <property type="project" value="InterPro"/>
</dbReference>
<dbReference type="EMBL" id="JAAMPI010001247">
    <property type="protein sequence ID" value="KAF4626000.1"/>
    <property type="molecule type" value="Genomic_DNA"/>
</dbReference>
<sequence length="112" mass="12366">MERLLLNRGNIDVDVNPCSFFRTGIPIAGEQTSAEWIRIVFHDAITANTEARAGGLDASIGFETLRPENVGLHFVSDIIGIVIPHQNVNKLAPGFIRSPIRIPLAQFYVIEI</sequence>
<gene>
    <name evidence="1" type="ORF">G7Y89_g12164</name>
</gene>
<dbReference type="Gene3D" id="1.10.520.10">
    <property type="match status" value="1"/>
</dbReference>
<evidence type="ECO:0000313" key="1">
    <source>
        <dbReference type="EMBL" id="KAF4626000.1"/>
    </source>
</evidence>
<dbReference type="AlphaFoldDB" id="A0A8H4R9K1"/>
<reference evidence="1 2" key="1">
    <citation type="submission" date="2020-03" db="EMBL/GenBank/DDBJ databases">
        <title>Draft Genome Sequence of Cudoniella acicularis.</title>
        <authorList>
            <person name="Buettner E."/>
            <person name="Kellner H."/>
        </authorList>
    </citation>
    <scope>NUCLEOTIDE SEQUENCE [LARGE SCALE GENOMIC DNA]</scope>
    <source>
        <strain evidence="1 2">DSM 108380</strain>
    </source>
</reference>
<evidence type="ECO:0008006" key="3">
    <source>
        <dbReference type="Google" id="ProtNLM"/>
    </source>
</evidence>
<protein>
    <recommendedName>
        <fullName evidence="3">Peroxidase</fullName>
    </recommendedName>
</protein>
<proteinExistence type="predicted"/>